<dbReference type="OrthoDB" id="10616360at2759"/>
<evidence type="ECO:0008006" key="4">
    <source>
        <dbReference type="Google" id="ProtNLM"/>
    </source>
</evidence>
<protein>
    <recommendedName>
        <fullName evidence="4">Ferritin</fullName>
    </recommendedName>
</protein>
<accession>A0A7J6KQE2</accession>
<evidence type="ECO:0000256" key="1">
    <source>
        <dbReference type="SAM" id="MobiDB-lite"/>
    </source>
</evidence>
<evidence type="ECO:0000313" key="3">
    <source>
        <dbReference type="Proteomes" id="UP000570595"/>
    </source>
</evidence>
<sequence>VRTVFTGQLEEDDEVGKKTSHNMRRTGVRLLADAMVRLEAIADYARWTEGVTAADLFGDYVMDEFHYVDKLSKMLRDFEVLSSTAYDEVGGSVGQEDVLACSGYDVEGDADQGFDIGLQ</sequence>
<evidence type="ECO:0000313" key="2">
    <source>
        <dbReference type="EMBL" id="KAF4649124.1"/>
    </source>
</evidence>
<proteinExistence type="predicted"/>
<name>A0A7J6KQE2_PEROL</name>
<dbReference type="EMBL" id="JABAHT010001439">
    <property type="protein sequence ID" value="KAF4649124.1"/>
    <property type="molecule type" value="Genomic_DNA"/>
</dbReference>
<reference evidence="2 3" key="1">
    <citation type="submission" date="2020-04" db="EMBL/GenBank/DDBJ databases">
        <title>Perkinsus olseni comparative genomics.</title>
        <authorList>
            <person name="Bogema D.R."/>
        </authorList>
    </citation>
    <scope>NUCLEOTIDE SEQUENCE [LARGE SCALE GENOMIC DNA]</scope>
    <source>
        <strain evidence="2">ATCC PRA-179</strain>
    </source>
</reference>
<feature type="non-terminal residue" evidence="2">
    <location>
        <position position="119"/>
    </location>
</feature>
<organism evidence="2 3">
    <name type="scientific">Perkinsus olseni</name>
    <name type="common">Perkinsus atlanticus</name>
    <dbReference type="NCBI Taxonomy" id="32597"/>
    <lineage>
        <taxon>Eukaryota</taxon>
        <taxon>Sar</taxon>
        <taxon>Alveolata</taxon>
        <taxon>Perkinsozoa</taxon>
        <taxon>Perkinsea</taxon>
        <taxon>Perkinsida</taxon>
        <taxon>Perkinsidae</taxon>
        <taxon>Perkinsus</taxon>
    </lineage>
</organism>
<dbReference type="AlphaFoldDB" id="A0A7J6KQE2"/>
<dbReference type="Proteomes" id="UP000570595">
    <property type="component" value="Unassembled WGS sequence"/>
</dbReference>
<gene>
    <name evidence="2" type="ORF">FOZ61_001699</name>
</gene>
<feature type="region of interest" description="Disordered" evidence="1">
    <location>
        <begin position="1"/>
        <end position="20"/>
    </location>
</feature>
<comment type="caution">
    <text evidence="2">The sequence shown here is derived from an EMBL/GenBank/DDBJ whole genome shotgun (WGS) entry which is preliminary data.</text>
</comment>